<protein>
    <recommendedName>
        <fullName evidence="3">PIN domain-containing protein</fullName>
    </recommendedName>
</protein>
<dbReference type="Proteomes" id="UP000245461">
    <property type="component" value="Unassembled WGS sequence"/>
</dbReference>
<proteinExistence type="predicted"/>
<name>A0A317DW16_9PROT</name>
<evidence type="ECO:0000313" key="1">
    <source>
        <dbReference type="EMBL" id="PWR18554.1"/>
    </source>
</evidence>
<sequence length="310" mass="34998">MVEILYLDQNAWVALARGAWDKVSYPQEHAQLVKVVTALQQQRFIVPLSFANIYETSKINDPVRRENMARTQVTISRGRVFRGRRRILGETLEAYLTNKFAIKRAPPEEYWFLSDIWFEATANYSSGAFGFALSDRVLDHMRSDPARALFDYLTASDEHVRLESVRRFSAGSADLVARIEARRAIVASEPLALRKRAYGAQLMIDELDFILATGRKLGLDWNGVRDIGASLVRSIPVDVPILATERELAVRLEDQARPIAENDLRDMSAFATVLPLADIVIGEKTFVNLARQARLGKTYGTRLLTSIDEL</sequence>
<reference evidence="1 2" key="1">
    <citation type="submission" date="2018-05" db="EMBL/GenBank/DDBJ databases">
        <title>Zavarzinia sp. HR-AS.</title>
        <authorList>
            <person name="Lee Y."/>
            <person name="Jeon C.O."/>
        </authorList>
    </citation>
    <scope>NUCLEOTIDE SEQUENCE [LARGE SCALE GENOMIC DNA]</scope>
    <source>
        <strain evidence="1 2">HR-AS</strain>
    </source>
</reference>
<keyword evidence="2" id="KW-1185">Reference proteome</keyword>
<evidence type="ECO:0000313" key="2">
    <source>
        <dbReference type="Proteomes" id="UP000245461"/>
    </source>
</evidence>
<dbReference type="EMBL" id="QGLE01000013">
    <property type="protein sequence ID" value="PWR18554.1"/>
    <property type="molecule type" value="Genomic_DNA"/>
</dbReference>
<gene>
    <name evidence="1" type="ORF">DKG74_18160</name>
</gene>
<evidence type="ECO:0008006" key="3">
    <source>
        <dbReference type="Google" id="ProtNLM"/>
    </source>
</evidence>
<accession>A0A317DW16</accession>
<comment type="caution">
    <text evidence="1">The sequence shown here is derived from an EMBL/GenBank/DDBJ whole genome shotgun (WGS) entry which is preliminary data.</text>
</comment>
<dbReference type="AlphaFoldDB" id="A0A317DW16"/>
<organism evidence="1 2">
    <name type="scientific">Zavarzinia aquatilis</name>
    <dbReference type="NCBI Taxonomy" id="2211142"/>
    <lineage>
        <taxon>Bacteria</taxon>
        <taxon>Pseudomonadati</taxon>
        <taxon>Pseudomonadota</taxon>
        <taxon>Alphaproteobacteria</taxon>
        <taxon>Rhodospirillales</taxon>
        <taxon>Zavarziniaceae</taxon>
        <taxon>Zavarzinia</taxon>
    </lineage>
</organism>